<dbReference type="Proteomes" id="UP000053240">
    <property type="component" value="Unassembled WGS sequence"/>
</dbReference>
<reference evidence="1 2" key="1">
    <citation type="journal article" date="2015" name="Nat. Commun.">
        <title>Outbred genome sequencing and CRISPR/Cas9 gene editing in butterflies.</title>
        <authorList>
            <person name="Li X."/>
            <person name="Fan D."/>
            <person name="Zhang W."/>
            <person name="Liu G."/>
            <person name="Zhang L."/>
            <person name="Zhao L."/>
            <person name="Fang X."/>
            <person name="Chen L."/>
            <person name="Dong Y."/>
            <person name="Chen Y."/>
            <person name="Ding Y."/>
            <person name="Zhao R."/>
            <person name="Feng M."/>
            <person name="Zhu Y."/>
            <person name="Feng Y."/>
            <person name="Jiang X."/>
            <person name="Zhu D."/>
            <person name="Xiang H."/>
            <person name="Feng X."/>
            <person name="Li S."/>
            <person name="Wang J."/>
            <person name="Zhang G."/>
            <person name="Kronforst M.R."/>
            <person name="Wang W."/>
        </authorList>
    </citation>
    <scope>NUCLEOTIDE SEQUENCE [LARGE SCALE GENOMIC DNA]</scope>
    <source>
        <strain evidence="1">Ya'a_city_454_Pm</strain>
        <tissue evidence="1">Whole body</tissue>
    </source>
</reference>
<accession>A0A194RTH2</accession>
<dbReference type="EMBL" id="KQ459896">
    <property type="protein sequence ID" value="KPJ19416.1"/>
    <property type="molecule type" value="Genomic_DNA"/>
</dbReference>
<gene>
    <name evidence="1" type="ORF">RR48_11043</name>
</gene>
<organism evidence="1 2">
    <name type="scientific">Papilio machaon</name>
    <name type="common">Old World swallowtail butterfly</name>
    <dbReference type="NCBI Taxonomy" id="76193"/>
    <lineage>
        <taxon>Eukaryota</taxon>
        <taxon>Metazoa</taxon>
        <taxon>Ecdysozoa</taxon>
        <taxon>Arthropoda</taxon>
        <taxon>Hexapoda</taxon>
        <taxon>Insecta</taxon>
        <taxon>Pterygota</taxon>
        <taxon>Neoptera</taxon>
        <taxon>Endopterygota</taxon>
        <taxon>Lepidoptera</taxon>
        <taxon>Glossata</taxon>
        <taxon>Ditrysia</taxon>
        <taxon>Papilionoidea</taxon>
        <taxon>Papilionidae</taxon>
        <taxon>Papilioninae</taxon>
        <taxon>Papilio</taxon>
    </lineage>
</organism>
<sequence>MTYGYVVVSPLVVSDLNRVYARRSRRHAAAFYDRKTLATSEEVESETFAEGAEVLDFLRGVTTDLLQRFA</sequence>
<name>A0A194RTH2_PAPMA</name>
<evidence type="ECO:0000313" key="1">
    <source>
        <dbReference type="EMBL" id="KPJ19416.1"/>
    </source>
</evidence>
<proteinExistence type="predicted"/>
<dbReference type="InParanoid" id="A0A194RTH2"/>
<protein>
    <submittedName>
        <fullName evidence="1">Uncharacterized protein</fullName>
    </submittedName>
</protein>
<evidence type="ECO:0000313" key="2">
    <source>
        <dbReference type="Proteomes" id="UP000053240"/>
    </source>
</evidence>
<keyword evidence="2" id="KW-1185">Reference proteome</keyword>
<dbReference type="AlphaFoldDB" id="A0A194RTH2"/>